<feature type="compositionally biased region" description="Pro residues" evidence="1">
    <location>
        <begin position="61"/>
        <end position="71"/>
    </location>
</feature>
<sequence>MSPARGLSRSILVSLLLHAALALLLWFAARETILTEPAPVSVELWSAAPPTPAVVAKPVEQPQPPTMPTPEAPKADVQLGKKPEVKKQLASQPKPEAKPKAETKPANKGKQPAKHYNDDSNDLLAELGSSNTSRAPNARIDQAGAQGGVAGGSPRGTSQARDNYAAKVRAKILPLVQLPPGLQGNPMAVVQVVLLPTLEVRSVTLLQTSGNTAYDEAVQRAIREAGTFPSLPAGTRFGDVRQLRLEFRPH</sequence>
<organism evidence="2 3">
    <name type="scientific">Paludibacterium purpuratum</name>
    <dbReference type="NCBI Taxonomy" id="1144873"/>
    <lineage>
        <taxon>Bacteria</taxon>
        <taxon>Pseudomonadati</taxon>
        <taxon>Pseudomonadota</taxon>
        <taxon>Betaproteobacteria</taxon>
        <taxon>Neisseriales</taxon>
        <taxon>Chromobacteriaceae</taxon>
        <taxon>Paludibacterium</taxon>
    </lineage>
</organism>
<dbReference type="Gene3D" id="3.30.1150.10">
    <property type="match status" value="1"/>
</dbReference>
<dbReference type="Proteomes" id="UP000295611">
    <property type="component" value="Unassembled WGS sequence"/>
</dbReference>
<gene>
    <name evidence="2" type="ORF">DFP86_105248</name>
</gene>
<name>A0A4V3DVB8_9NEIS</name>
<reference evidence="2 3" key="1">
    <citation type="submission" date="2019-03" db="EMBL/GenBank/DDBJ databases">
        <title>Genomic Encyclopedia of Type Strains, Phase III (KMG-III): the genomes of soil and plant-associated and newly described type strains.</title>
        <authorList>
            <person name="Whitman W."/>
        </authorList>
    </citation>
    <scope>NUCLEOTIDE SEQUENCE [LARGE SCALE GENOMIC DNA]</scope>
    <source>
        <strain evidence="2 3">CECT 8976</strain>
    </source>
</reference>
<accession>A0A4V3DVB8</accession>
<dbReference type="GO" id="GO:0051301">
    <property type="term" value="P:cell division"/>
    <property type="evidence" value="ECO:0007669"/>
    <property type="project" value="UniProtKB-KW"/>
</dbReference>
<dbReference type="RefSeq" id="WP_133679921.1">
    <property type="nucleotide sequence ID" value="NZ_SNZP01000005.1"/>
</dbReference>
<dbReference type="AlphaFoldDB" id="A0A4V3DVB8"/>
<dbReference type="SUPFAM" id="SSF74653">
    <property type="entry name" value="TolA/TonB C-terminal domain"/>
    <property type="match status" value="1"/>
</dbReference>
<dbReference type="EMBL" id="SNZP01000005">
    <property type="protein sequence ID" value="TDR80379.1"/>
    <property type="molecule type" value="Genomic_DNA"/>
</dbReference>
<keyword evidence="2" id="KW-0132">Cell division</keyword>
<keyword evidence="2" id="KW-0131">Cell cycle</keyword>
<comment type="caution">
    <text evidence="2">The sequence shown here is derived from an EMBL/GenBank/DDBJ whole genome shotgun (WGS) entry which is preliminary data.</text>
</comment>
<evidence type="ECO:0000256" key="1">
    <source>
        <dbReference type="SAM" id="MobiDB-lite"/>
    </source>
</evidence>
<evidence type="ECO:0000313" key="3">
    <source>
        <dbReference type="Proteomes" id="UP000295611"/>
    </source>
</evidence>
<feature type="region of interest" description="Disordered" evidence="1">
    <location>
        <begin position="55"/>
        <end position="137"/>
    </location>
</feature>
<protein>
    <submittedName>
        <fullName evidence="2">Cell division and transport-associated protein TolA</fullName>
    </submittedName>
</protein>
<feature type="compositionally biased region" description="Basic and acidic residues" evidence="1">
    <location>
        <begin position="95"/>
        <end position="105"/>
    </location>
</feature>
<dbReference type="Pfam" id="PF13103">
    <property type="entry name" value="TonB_2"/>
    <property type="match status" value="1"/>
</dbReference>
<keyword evidence="3" id="KW-1185">Reference proteome</keyword>
<dbReference type="OrthoDB" id="5298892at2"/>
<proteinExistence type="predicted"/>
<evidence type="ECO:0000313" key="2">
    <source>
        <dbReference type="EMBL" id="TDR80379.1"/>
    </source>
</evidence>